<organism evidence="2 3">
    <name type="scientific">Aldrovandia affinis</name>
    <dbReference type="NCBI Taxonomy" id="143900"/>
    <lineage>
        <taxon>Eukaryota</taxon>
        <taxon>Metazoa</taxon>
        <taxon>Chordata</taxon>
        <taxon>Craniata</taxon>
        <taxon>Vertebrata</taxon>
        <taxon>Euteleostomi</taxon>
        <taxon>Actinopterygii</taxon>
        <taxon>Neopterygii</taxon>
        <taxon>Teleostei</taxon>
        <taxon>Notacanthiformes</taxon>
        <taxon>Halosauridae</taxon>
        <taxon>Aldrovandia</taxon>
    </lineage>
</organism>
<evidence type="ECO:0000313" key="3">
    <source>
        <dbReference type="Proteomes" id="UP001221898"/>
    </source>
</evidence>
<comment type="caution">
    <text evidence="2">The sequence shown here is derived from an EMBL/GenBank/DDBJ whole genome shotgun (WGS) entry which is preliminary data.</text>
</comment>
<proteinExistence type="predicted"/>
<dbReference type="AlphaFoldDB" id="A0AAD7T3H7"/>
<accession>A0AAD7T3H7</accession>
<evidence type="ECO:0000313" key="2">
    <source>
        <dbReference type="EMBL" id="KAJ8413717.1"/>
    </source>
</evidence>
<evidence type="ECO:0000256" key="1">
    <source>
        <dbReference type="SAM" id="MobiDB-lite"/>
    </source>
</evidence>
<keyword evidence="3" id="KW-1185">Reference proteome</keyword>
<dbReference type="EMBL" id="JAINUG010000015">
    <property type="protein sequence ID" value="KAJ8413717.1"/>
    <property type="molecule type" value="Genomic_DNA"/>
</dbReference>
<feature type="compositionally biased region" description="Polar residues" evidence="1">
    <location>
        <begin position="75"/>
        <end position="84"/>
    </location>
</feature>
<name>A0AAD7T3H7_9TELE</name>
<reference evidence="2" key="1">
    <citation type="journal article" date="2023" name="Science">
        <title>Genome structures resolve the early diversification of teleost fishes.</title>
        <authorList>
            <person name="Parey E."/>
            <person name="Louis A."/>
            <person name="Montfort J."/>
            <person name="Bouchez O."/>
            <person name="Roques C."/>
            <person name="Iampietro C."/>
            <person name="Lluch J."/>
            <person name="Castinel A."/>
            <person name="Donnadieu C."/>
            <person name="Desvignes T."/>
            <person name="Floi Bucao C."/>
            <person name="Jouanno E."/>
            <person name="Wen M."/>
            <person name="Mejri S."/>
            <person name="Dirks R."/>
            <person name="Jansen H."/>
            <person name="Henkel C."/>
            <person name="Chen W.J."/>
            <person name="Zahm M."/>
            <person name="Cabau C."/>
            <person name="Klopp C."/>
            <person name="Thompson A.W."/>
            <person name="Robinson-Rechavi M."/>
            <person name="Braasch I."/>
            <person name="Lecointre G."/>
            <person name="Bobe J."/>
            <person name="Postlethwait J.H."/>
            <person name="Berthelot C."/>
            <person name="Roest Crollius H."/>
            <person name="Guiguen Y."/>
        </authorList>
    </citation>
    <scope>NUCLEOTIDE SEQUENCE</scope>
    <source>
        <strain evidence="2">NC1722</strain>
    </source>
</reference>
<protein>
    <submittedName>
        <fullName evidence="2">Uncharacterized protein</fullName>
    </submittedName>
</protein>
<feature type="region of interest" description="Disordered" evidence="1">
    <location>
        <begin position="75"/>
        <end position="97"/>
    </location>
</feature>
<sequence>MPEILSDAGSPLGVAPIDSAANCEGSLTGKLAVENLSVLISSLDTAAGGQTTQWNNGSSDGLKYTVSVAMPSASSALAPQQDTAQRIPLERPAGCIT</sequence>
<gene>
    <name evidence="2" type="ORF">AAFF_G00082240</name>
</gene>
<dbReference type="Proteomes" id="UP001221898">
    <property type="component" value="Unassembled WGS sequence"/>
</dbReference>